<dbReference type="NCBIfam" id="TIGR00219">
    <property type="entry name" value="mreC"/>
    <property type="match status" value="1"/>
</dbReference>
<evidence type="ECO:0000256" key="2">
    <source>
        <dbReference type="ARBA" id="ARBA00013855"/>
    </source>
</evidence>
<feature type="domain" description="Rod shape-determining protein MreC beta-barrel core" evidence="7">
    <location>
        <begin position="125"/>
        <end position="270"/>
    </location>
</feature>
<keyword evidence="6" id="KW-0812">Transmembrane</keyword>
<proteinExistence type="inferred from homology"/>
<name>A0ABY4T0J5_9ENTR</name>
<dbReference type="PIRSF" id="PIRSF038471">
    <property type="entry name" value="MreC"/>
    <property type="match status" value="1"/>
</dbReference>
<comment type="similarity">
    <text evidence="1 5">Belongs to the MreC family.</text>
</comment>
<dbReference type="InterPro" id="IPR042175">
    <property type="entry name" value="Cell/Rod_MreC_2"/>
</dbReference>
<evidence type="ECO:0000256" key="6">
    <source>
        <dbReference type="SAM" id="Phobius"/>
    </source>
</evidence>
<dbReference type="InterPro" id="IPR007221">
    <property type="entry name" value="MreC"/>
</dbReference>
<keyword evidence="6" id="KW-0472">Membrane</keyword>
<dbReference type="Gene3D" id="2.40.10.350">
    <property type="entry name" value="Rod shape-determining protein MreC, domain 2"/>
    <property type="match status" value="1"/>
</dbReference>
<evidence type="ECO:0000259" key="7">
    <source>
        <dbReference type="Pfam" id="PF04085"/>
    </source>
</evidence>
<dbReference type="Proteomes" id="UP001056622">
    <property type="component" value="Chromosome"/>
</dbReference>
<protein>
    <recommendedName>
        <fullName evidence="2 5">Cell shape-determining protein MreC</fullName>
    </recommendedName>
    <alternativeName>
        <fullName evidence="4 5">Cell shape protein MreC</fullName>
    </alternativeName>
</protein>
<keyword evidence="9" id="KW-1185">Reference proteome</keyword>
<reference evidence="8" key="1">
    <citation type="submission" date="2022-05" db="EMBL/GenBank/DDBJ databases">
        <title>Impact of host demography and evolutionary history on endosymbiont molecular evolution: a test in carpenter ants (Genus Camponotus) and their Blochmannia endosymbionts.</title>
        <authorList>
            <person name="Manthey J.D."/>
            <person name="Giron J.C."/>
            <person name="Hruska J.P."/>
        </authorList>
    </citation>
    <scope>NUCLEOTIDE SEQUENCE</scope>
    <source>
        <strain evidence="8">C-005</strain>
    </source>
</reference>
<evidence type="ECO:0000256" key="3">
    <source>
        <dbReference type="ARBA" id="ARBA00022960"/>
    </source>
</evidence>
<feature type="transmembrane region" description="Helical" evidence="6">
    <location>
        <begin position="12"/>
        <end position="29"/>
    </location>
</feature>
<accession>A0ABY4T0J5</accession>
<evidence type="ECO:0000256" key="1">
    <source>
        <dbReference type="ARBA" id="ARBA00009369"/>
    </source>
</evidence>
<dbReference type="Gene3D" id="2.40.10.340">
    <property type="entry name" value="Rod shape-determining protein MreC, domain 1"/>
    <property type="match status" value="1"/>
</dbReference>
<dbReference type="Pfam" id="PF04085">
    <property type="entry name" value="MreC"/>
    <property type="match status" value="1"/>
</dbReference>
<dbReference type="PANTHER" id="PTHR34138">
    <property type="entry name" value="CELL SHAPE-DETERMINING PROTEIN MREC"/>
    <property type="match status" value="1"/>
</dbReference>
<evidence type="ECO:0000313" key="8">
    <source>
        <dbReference type="EMBL" id="URJ32970.1"/>
    </source>
</evidence>
<dbReference type="PANTHER" id="PTHR34138:SF1">
    <property type="entry name" value="CELL SHAPE-DETERMINING PROTEIN MREC"/>
    <property type="match status" value="1"/>
</dbReference>
<keyword evidence="3 5" id="KW-0133">Cell shape</keyword>
<comment type="function">
    <text evidence="5">Involved in formation and maintenance of cell shape.</text>
</comment>
<dbReference type="RefSeq" id="WP_250257157.1">
    <property type="nucleotide sequence ID" value="NZ_CP097763.1"/>
</dbReference>
<dbReference type="EMBL" id="CP097763">
    <property type="protein sequence ID" value="URJ32970.1"/>
    <property type="molecule type" value="Genomic_DNA"/>
</dbReference>
<dbReference type="InterPro" id="IPR042177">
    <property type="entry name" value="Cell/Rod_1"/>
</dbReference>
<organism evidence="8 9">
    <name type="scientific">Candidatus Blochmannia vicinus</name>
    <name type="common">nom. nud.</name>
    <dbReference type="NCBI Taxonomy" id="251540"/>
    <lineage>
        <taxon>Bacteria</taxon>
        <taxon>Pseudomonadati</taxon>
        <taxon>Pseudomonadota</taxon>
        <taxon>Gammaproteobacteria</taxon>
        <taxon>Enterobacterales</taxon>
        <taxon>Enterobacteriaceae</taxon>
        <taxon>ant endosymbionts</taxon>
        <taxon>Candidatus Blochmanniella</taxon>
    </lineage>
</organism>
<keyword evidence="6" id="KW-1133">Transmembrane helix</keyword>
<gene>
    <name evidence="8" type="primary">mreC</name>
    <name evidence="8" type="ORF">M9408_03085</name>
</gene>
<dbReference type="InterPro" id="IPR055342">
    <property type="entry name" value="MreC_beta-barrel_core"/>
</dbReference>
<sequence length="272" mass="31527">MYRAISNKFPYLELRLFLAIIMSIIIIIADGKLNMFPRFKNYIENFIYLFYFLCDKPRYIFDYASKILEESNKLILENHTLRQELFLKNSELLLIDQYKQENKKLRELLHSPLCYNKRKVITKILFVNTDPYDNQILISQGTNDDVYIGQPVITDTGIIGQVVSTNTFSSRVMLICNPAHALPVQIKRNNIRFILMGCGYNTDLRAEYPGNLDVCIGDTLVTSGLDGRFPEGYPVAIVSNITVKPEKDFTIIRAYPTVKLQCLRYAILIWKQ</sequence>
<evidence type="ECO:0000256" key="4">
    <source>
        <dbReference type="ARBA" id="ARBA00032089"/>
    </source>
</evidence>
<evidence type="ECO:0000256" key="5">
    <source>
        <dbReference type="PIRNR" id="PIRNR038471"/>
    </source>
</evidence>
<evidence type="ECO:0000313" key="9">
    <source>
        <dbReference type="Proteomes" id="UP001056622"/>
    </source>
</evidence>